<proteinExistence type="predicted"/>
<accession>A0AAV6M3L7</accession>
<dbReference type="EMBL" id="JAGKQH010000017">
    <property type="protein sequence ID" value="KAG6575029.1"/>
    <property type="molecule type" value="Genomic_DNA"/>
</dbReference>
<keyword evidence="3" id="KW-1185">Reference proteome</keyword>
<reference evidence="2 3" key="1">
    <citation type="journal article" date="2021" name="Hortic Res">
        <title>The domestication of Cucurbita argyrosperma as revealed by the genome of its wild relative.</title>
        <authorList>
            <person name="Barrera-Redondo J."/>
            <person name="Sanchez-de la Vega G."/>
            <person name="Aguirre-Liguori J.A."/>
            <person name="Castellanos-Morales G."/>
            <person name="Gutierrez-Guerrero Y.T."/>
            <person name="Aguirre-Dugua X."/>
            <person name="Aguirre-Planter E."/>
            <person name="Tenaillon M.I."/>
            <person name="Lira-Saade R."/>
            <person name="Eguiarte L.E."/>
        </authorList>
    </citation>
    <scope>NUCLEOTIDE SEQUENCE [LARGE SCALE GENOMIC DNA]</scope>
    <source>
        <strain evidence="2">JBR-2021</strain>
    </source>
</reference>
<organism evidence="2 3">
    <name type="scientific">Cucurbita argyrosperma subsp. sororia</name>
    <dbReference type="NCBI Taxonomy" id="37648"/>
    <lineage>
        <taxon>Eukaryota</taxon>
        <taxon>Viridiplantae</taxon>
        <taxon>Streptophyta</taxon>
        <taxon>Embryophyta</taxon>
        <taxon>Tracheophyta</taxon>
        <taxon>Spermatophyta</taxon>
        <taxon>Magnoliopsida</taxon>
        <taxon>eudicotyledons</taxon>
        <taxon>Gunneridae</taxon>
        <taxon>Pentapetalae</taxon>
        <taxon>rosids</taxon>
        <taxon>fabids</taxon>
        <taxon>Cucurbitales</taxon>
        <taxon>Cucurbitaceae</taxon>
        <taxon>Cucurbiteae</taxon>
        <taxon>Cucurbita</taxon>
    </lineage>
</organism>
<evidence type="ECO:0000256" key="1">
    <source>
        <dbReference type="SAM" id="MobiDB-lite"/>
    </source>
</evidence>
<gene>
    <name evidence="2" type="ORF">SDJN03_25668</name>
</gene>
<feature type="non-terminal residue" evidence="2">
    <location>
        <position position="1"/>
    </location>
</feature>
<protein>
    <submittedName>
        <fullName evidence="2">Uncharacterized protein</fullName>
    </submittedName>
</protein>
<feature type="region of interest" description="Disordered" evidence="1">
    <location>
        <begin position="73"/>
        <end position="107"/>
    </location>
</feature>
<dbReference type="Proteomes" id="UP000685013">
    <property type="component" value="Chromosome 17"/>
</dbReference>
<name>A0AAV6M3L7_9ROSI</name>
<comment type="caution">
    <text evidence="2">The sequence shown here is derived from an EMBL/GenBank/DDBJ whole genome shotgun (WGS) entry which is preliminary data.</text>
</comment>
<sequence length="107" mass="12462">MRGSLMADAEAVIAEKTITKRIKNLIEEYRNIDETTRLMDRLDLLKKMNALRGVVEEWAECLAFRNSAKFFKPSNHGGNVTRKTMMKRKTKKKSNKKKRKAGQSFKR</sequence>
<feature type="compositionally biased region" description="Basic residues" evidence="1">
    <location>
        <begin position="84"/>
        <end position="107"/>
    </location>
</feature>
<dbReference type="AlphaFoldDB" id="A0AAV6M3L7"/>
<evidence type="ECO:0000313" key="3">
    <source>
        <dbReference type="Proteomes" id="UP000685013"/>
    </source>
</evidence>
<evidence type="ECO:0000313" key="2">
    <source>
        <dbReference type="EMBL" id="KAG6575029.1"/>
    </source>
</evidence>